<dbReference type="AlphaFoldDB" id="A0A7M7J438"/>
<keyword evidence="2" id="KW-1133">Transmembrane helix</keyword>
<feature type="compositionally biased region" description="Pro residues" evidence="1">
    <location>
        <begin position="1"/>
        <end position="14"/>
    </location>
</feature>
<protein>
    <submittedName>
        <fullName evidence="3">Uncharacterized protein</fullName>
    </submittedName>
</protein>
<keyword evidence="2" id="KW-0472">Membrane</keyword>
<feature type="compositionally biased region" description="Low complexity" evidence="1">
    <location>
        <begin position="314"/>
        <end position="334"/>
    </location>
</feature>
<feature type="transmembrane region" description="Helical" evidence="2">
    <location>
        <begin position="823"/>
        <end position="847"/>
    </location>
</feature>
<feature type="compositionally biased region" description="Low complexity" evidence="1">
    <location>
        <begin position="217"/>
        <end position="226"/>
    </location>
</feature>
<feature type="region of interest" description="Disordered" evidence="1">
    <location>
        <begin position="314"/>
        <end position="349"/>
    </location>
</feature>
<sequence>MRGPSPPLPCPAPARQPLREPLTTLGNIRRNNYQDTRNNDKIDGERCRRRKENEELLSDDDEDEENEDDGDVDFLDSEAYEEGKNSRSSNNNESNNNHDDDESSVAPVRLRTCGAGCAAHISVPVAISAVPTASSAYSVTGEPPRYPLPPPWPPEASLQSSPLVSVPPHLQSSPLTDSGATTAFVESPPPTVAAGVTQRGALAVVKPVGLSKDSSDNSRNSARNTNQRTSLQLDEVAAPTGSAVVAGYNEGSDGSSPSPPSSRRLCASGSQVVAHNYPLLQQQQHRHQQQKQEHKRCAHLDQHLRQQELLRQQVADQQSYSYHSRSHSNYHPSSLLHSPLRVSPPPPRGSLGYIRGSEGLNAPDSGPIFEDFACPESSVGLWGGRGTRHKVDLELKARSRAVSRSPTRDTAELVGMGSTAGLTTTLTAVSASTPTAVSGENAAFVVTTEPSMPTEVVELTEAAAATVISPSKSRPYQHRHHHQQYRGWATHHHNRRQQNHQQNSFYTRHQQQSPHYCYYYTEVERAMAEEDCGESYLLRVRPPLPADTTSILRSDSAAVMLPAKNMLPTSPLTSRATTTLSGCSSSPTERTLRGVVAGDYPDSDCAYLSSSGEGGSGFGAVWPLTSERSSPASCPTGTLLSAADTMTVGAQMDGTVGGLRKPTILTTEDVSFIVADAGAAAEDGAGMTATTAARATTEEESVAATSTTAPATTAATIETPTTTSSTDVRDGGVSAGFKEHGSSLNDALACGVSGSSGMSPGGSSAFKRIAWRTRYCCFGCSVKEATLVIAVVFIVIRILNLVCACLAYVQLPDVDLDPSLKTTWFPAILVGNMVDCIFEIVGCVLLLKASKDDNRYLLIPWLVYNSICILYNLIGAIHFFVVSLYVGFAGLVGGLFVIFLSVRVRDDLFLPNRGCLLQVVIRRHHLRSTLSAGNACIARRRGAQRKPSHGERGVTQEFGP</sequence>
<feature type="region of interest" description="Disordered" evidence="1">
    <location>
        <begin position="941"/>
        <end position="960"/>
    </location>
</feature>
<dbReference type="RefSeq" id="XP_022643813.1">
    <property type="nucleotide sequence ID" value="XM_022788078.1"/>
</dbReference>
<feature type="transmembrane region" description="Helical" evidence="2">
    <location>
        <begin position="787"/>
        <end position="811"/>
    </location>
</feature>
<keyword evidence="2" id="KW-0812">Transmembrane</keyword>
<feature type="compositionally biased region" description="Acidic residues" evidence="1">
    <location>
        <begin position="55"/>
        <end position="80"/>
    </location>
</feature>
<feature type="transmembrane region" description="Helical" evidence="2">
    <location>
        <begin position="880"/>
        <end position="902"/>
    </location>
</feature>
<dbReference type="GeneID" id="111243055"/>
<feature type="compositionally biased region" description="Low complexity" evidence="1">
    <location>
        <begin position="86"/>
        <end position="95"/>
    </location>
</feature>
<evidence type="ECO:0000256" key="2">
    <source>
        <dbReference type="SAM" id="Phobius"/>
    </source>
</evidence>
<accession>A0A7M7J438</accession>
<dbReference type="KEGG" id="vde:111243055"/>
<dbReference type="InParanoid" id="A0A7M7J438"/>
<feature type="compositionally biased region" description="Polar residues" evidence="1">
    <location>
        <begin position="24"/>
        <end position="36"/>
    </location>
</feature>
<feature type="region of interest" description="Disordered" evidence="1">
    <location>
        <begin position="207"/>
        <end position="268"/>
    </location>
</feature>
<feature type="region of interest" description="Disordered" evidence="1">
    <location>
        <begin position="148"/>
        <end position="187"/>
    </location>
</feature>
<evidence type="ECO:0000313" key="4">
    <source>
        <dbReference type="Proteomes" id="UP000594260"/>
    </source>
</evidence>
<feature type="transmembrane region" description="Helical" evidence="2">
    <location>
        <begin position="856"/>
        <end position="874"/>
    </location>
</feature>
<keyword evidence="4" id="KW-1185">Reference proteome</keyword>
<evidence type="ECO:0000256" key="1">
    <source>
        <dbReference type="SAM" id="MobiDB-lite"/>
    </source>
</evidence>
<evidence type="ECO:0000313" key="3">
    <source>
        <dbReference type="EnsemblMetazoa" id="XP_022643813"/>
    </source>
</evidence>
<organism evidence="3 4">
    <name type="scientific">Varroa destructor</name>
    <name type="common">Honeybee mite</name>
    <dbReference type="NCBI Taxonomy" id="109461"/>
    <lineage>
        <taxon>Eukaryota</taxon>
        <taxon>Metazoa</taxon>
        <taxon>Ecdysozoa</taxon>
        <taxon>Arthropoda</taxon>
        <taxon>Chelicerata</taxon>
        <taxon>Arachnida</taxon>
        <taxon>Acari</taxon>
        <taxon>Parasitiformes</taxon>
        <taxon>Mesostigmata</taxon>
        <taxon>Gamasina</taxon>
        <taxon>Dermanyssoidea</taxon>
        <taxon>Varroidae</taxon>
        <taxon>Varroa</taxon>
    </lineage>
</organism>
<reference evidence="3" key="1">
    <citation type="submission" date="2021-01" db="UniProtKB">
        <authorList>
            <consortium name="EnsemblMetazoa"/>
        </authorList>
    </citation>
    <scope>IDENTIFICATION</scope>
</reference>
<name>A0A7M7J438_VARDE</name>
<feature type="compositionally biased region" description="Low complexity" evidence="1">
    <location>
        <begin position="157"/>
        <end position="175"/>
    </location>
</feature>
<dbReference type="Proteomes" id="UP000594260">
    <property type="component" value="Unplaced"/>
</dbReference>
<dbReference type="OrthoDB" id="6491881at2759"/>
<dbReference type="EnsemblMetazoa" id="XM_022788078">
    <property type="protein sequence ID" value="XP_022643813"/>
    <property type="gene ID" value="LOC111243055"/>
</dbReference>
<feature type="region of interest" description="Disordered" evidence="1">
    <location>
        <begin position="1"/>
        <end position="105"/>
    </location>
</feature>
<proteinExistence type="predicted"/>
<feature type="compositionally biased region" description="Basic and acidic residues" evidence="1">
    <location>
        <begin position="37"/>
        <end position="54"/>
    </location>
</feature>